<evidence type="ECO:0000256" key="1">
    <source>
        <dbReference type="SAM" id="MobiDB-lite"/>
    </source>
</evidence>
<dbReference type="EMBL" id="ML769625">
    <property type="protein sequence ID" value="KAE9391397.1"/>
    <property type="molecule type" value="Genomic_DNA"/>
</dbReference>
<protein>
    <submittedName>
        <fullName evidence="2">Uncharacterized protein</fullName>
    </submittedName>
</protein>
<evidence type="ECO:0000313" key="2">
    <source>
        <dbReference type="EMBL" id="KAE9391397.1"/>
    </source>
</evidence>
<keyword evidence="3" id="KW-1185">Reference proteome</keyword>
<feature type="region of interest" description="Disordered" evidence="1">
    <location>
        <begin position="695"/>
        <end position="723"/>
    </location>
</feature>
<feature type="compositionally biased region" description="Basic residues" evidence="1">
    <location>
        <begin position="1"/>
        <end position="12"/>
    </location>
</feature>
<sequence length="723" mass="79736">MSGRRGGLKARNKTISASSNPENVQLSRSVEIPPTTAKLGKAPKKASAVIADDPQLTANKPQPQQKRAPKKLKDNEKGPTPRSFASRTKALVEAEKSTRIQTRQSNKTVHPGTDLANPEEKRKTPPPKLSIEEEADREAVQSALEIEKAKAQARLAELEGNLTRLETDKKTSVNRPGHATQPFVPPTLKPRQLPEIEVESQSSGSAYEEDEEDQLKSDEDEDMVVEEEKRMPAGRPSKPKKTTRADIEALKRADDSETNDSGEPPSKRKAKSQIGRHVTSLFFQLEFPLIYHPQRNCKKNQASSHRITPVMATMFPQAPLTRLSEPATLEPSSRPSSRASMDVDDIEEDQEDNAAAVDLIGDNNQGVQFGGFEPQDPIVQPAARNAPIQSAVSTPNALTKVKDNAPMISLQNPKPPVANKKKKSNKLNCNDLDPLIKKTFAKSFEHMLIHRIASLAPSWYPRGLPPNVWLVPTASMLQTEYDAIVKQETNVAHAVCAGDAVFSCACTALYNYRGSLRVNSEKSILLFFLDSQLDDILDRAQCVQQAIEVFTNEKSGEPDVDRGFLWGTFGLDETEKDGLFENFCIMYTLGSYLKTANNNASIAQDMLTPDGRPKGALLMILQVQRVPDFSEGNWGLRTAMGAWVQEIYQEITDLDDGDWTSLLTLAITTYDSNYKRNPSQEQSARLAAASEAAAVQASLTPAPAPQARAVRRSLKEKRTTLNQ</sequence>
<feature type="region of interest" description="Disordered" evidence="1">
    <location>
        <begin position="323"/>
        <end position="343"/>
    </location>
</feature>
<accession>A0A6A4H2I9</accession>
<proteinExistence type="predicted"/>
<dbReference type="Proteomes" id="UP000799118">
    <property type="component" value="Unassembled WGS sequence"/>
</dbReference>
<feature type="region of interest" description="Disordered" evidence="1">
    <location>
        <begin position="158"/>
        <end position="274"/>
    </location>
</feature>
<feature type="compositionally biased region" description="Polar residues" evidence="1">
    <location>
        <begin position="13"/>
        <end position="28"/>
    </location>
</feature>
<reference evidence="2" key="1">
    <citation type="journal article" date="2019" name="Environ. Microbiol.">
        <title>Fungal ecological strategies reflected in gene transcription - a case study of two litter decomposers.</title>
        <authorList>
            <person name="Barbi F."/>
            <person name="Kohler A."/>
            <person name="Barry K."/>
            <person name="Baskaran P."/>
            <person name="Daum C."/>
            <person name="Fauchery L."/>
            <person name="Ihrmark K."/>
            <person name="Kuo A."/>
            <person name="LaButti K."/>
            <person name="Lipzen A."/>
            <person name="Morin E."/>
            <person name="Grigoriev I.V."/>
            <person name="Henrissat B."/>
            <person name="Lindahl B."/>
            <person name="Martin F."/>
        </authorList>
    </citation>
    <scope>NUCLEOTIDE SEQUENCE</scope>
    <source>
        <strain evidence="2">JB14</strain>
    </source>
</reference>
<organism evidence="2 3">
    <name type="scientific">Gymnopus androsaceus JB14</name>
    <dbReference type="NCBI Taxonomy" id="1447944"/>
    <lineage>
        <taxon>Eukaryota</taxon>
        <taxon>Fungi</taxon>
        <taxon>Dikarya</taxon>
        <taxon>Basidiomycota</taxon>
        <taxon>Agaricomycotina</taxon>
        <taxon>Agaricomycetes</taxon>
        <taxon>Agaricomycetidae</taxon>
        <taxon>Agaricales</taxon>
        <taxon>Marasmiineae</taxon>
        <taxon>Omphalotaceae</taxon>
        <taxon>Gymnopus</taxon>
    </lineage>
</organism>
<gene>
    <name evidence="2" type="ORF">BT96DRAFT_1001347</name>
</gene>
<dbReference type="AlphaFoldDB" id="A0A6A4H2I9"/>
<feature type="compositionally biased region" description="Polar residues" evidence="1">
    <location>
        <begin position="330"/>
        <end position="339"/>
    </location>
</feature>
<name>A0A6A4H2I9_9AGAR</name>
<feature type="compositionally biased region" description="Acidic residues" evidence="1">
    <location>
        <begin position="207"/>
        <end position="225"/>
    </location>
</feature>
<feature type="compositionally biased region" description="Polar residues" evidence="1">
    <location>
        <begin position="99"/>
        <end position="108"/>
    </location>
</feature>
<dbReference type="OrthoDB" id="3014170at2759"/>
<feature type="compositionally biased region" description="Low complexity" evidence="1">
    <location>
        <begin position="695"/>
        <end position="708"/>
    </location>
</feature>
<evidence type="ECO:0000313" key="3">
    <source>
        <dbReference type="Proteomes" id="UP000799118"/>
    </source>
</evidence>
<feature type="region of interest" description="Disordered" evidence="1">
    <location>
        <begin position="1"/>
        <end position="140"/>
    </location>
</feature>
<feature type="compositionally biased region" description="Basic and acidic residues" evidence="1">
    <location>
        <begin position="243"/>
        <end position="255"/>
    </location>
</feature>